<keyword evidence="1" id="KW-0812">Transmembrane</keyword>
<feature type="transmembrane region" description="Helical" evidence="1">
    <location>
        <begin position="123"/>
        <end position="145"/>
    </location>
</feature>
<reference evidence="2 3" key="1">
    <citation type="submission" date="2016-10" db="EMBL/GenBank/DDBJ databases">
        <authorList>
            <person name="Varghese N."/>
            <person name="Submissions S."/>
        </authorList>
    </citation>
    <scope>NUCLEOTIDE SEQUENCE [LARGE SCALE GENOMIC DNA]</scope>
    <source>
        <strain evidence="2 3">IBRC-M10081</strain>
    </source>
</reference>
<keyword evidence="1" id="KW-1133">Transmembrane helix</keyword>
<dbReference type="EMBL" id="FOIT01000001">
    <property type="protein sequence ID" value="SEV83497.1"/>
    <property type="molecule type" value="Genomic_DNA"/>
</dbReference>
<evidence type="ECO:0008006" key="4">
    <source>
        <dbReference type="Google" id="ProtNLM"/>
    </source>
</evidence>
<protein>
    <recommendedName>
        <fullName evidence="4">Zinc metallopeptidase</fullName>
    </recommendedName>
</protein>
<name>A0A662Z1B1_9STAP</name>
<dbReference type="PANTHER" id="PTHR36434:SF1">
    <property type="entry name" value="MEMBRANE PROTEASE YUGP-RELATED"/>
    <property type="match status" value="1"/>
</dbReference>
<accession>A0A662Z1B1</accession>
<dbReference type="PANTHER" id="PTHR36434">
    <property type="entry name" value="MEMBRANE PROTEASE YUGP-RELATED"/>
    <property type="match status" value="1"/>
</dbReference>
<sequence length="235" mass="25823">MEGLFQYIIYFAIIFIIPMFAQFNVKSTFNKYSKVRSTSGKTGAEVARIILEENGIYDVQVERGRGFLSDHYDPRAKVIRLSPDNYDKPTVAGTAVAAHEVGHAIQHATGYAFLNFRSALFPLANIGSNFGMLLVLAGIIITGMMQTGGDFGVYVLWAGIGLFAFAVLFQVVTLPVEFDASSRAMKQIQSLNLVNEKEYRHSKKVLNAAAMTYVAATAVAIAELVRLILIARSQN</sequence>
<dbReference type="RefSeq" id="WP_281242130.1">
    <property type="nucleotide sequence ID" value="NZ_FOIT01000001.1"/>
</dbReference>
<proteinExistence type="predicted"/>
<feature type="transmembrane region" description="Helical" evidence="1">
    <location>
        <begin position="6"/>
        <end position="25"/>
    </location>
</feature>
<dbReference type="Proteomes" id="UP000243605">
    <property type="component" value="Unassembled WGS sequence"/>
</dbReference>
<keyword evidence="1" id="KW-0472">Membrane</keyword>
<keyword evidence="3" id="KW-1185">Reference proteome</keyword>
<dbReference type="InterPro" id="IPR007395">
    <property type="entry name" value="Zn_peptidase_2"/>
</dbReference>
<evidence type="ECO:0000313" key="3">
    <source>
        <dbReference type="Proteomes" id="UP000243605"/>
    </source>
</evidence>
<evidence type="ECO:0000256" key="1">
    <source>
        <dbReference type="SAM" id="Phobius"/>
    </source>
</evidence>
<organism evidence="2 3">
    <name type="scientific">Aliicoccus persicus</name>
    <dbReference type="NCBI Taxonomy" id="930138"/>
    <lineage>
        <taxon>Bacteria</taxon>
        <taxon>Bacillati</taxon>
        <taxon>Bacillota</taxon>
        <taxon>Bacilli</taxon>
        <taxon>Bacillales</taxon>
        <taxon>Staphylococcaceae</taxon>
        <taxon>Aliicoccus</taxon>
    </lineage>
</organism>
<evidence type="ECO:0000313" key="2">
    <source>
        <dbReference type="EMBL" id="SEV83497.1"/>
    </source>
</evidence>
<gene>
    <name evidence="2" type="ORF">SAMN05192557_0347</name>
</gene>
<feature type="transmembrane region" description="Helical" evidence="1">
    <location>
        <begin position="205"/>
        <end position="229"/>
    </location>
</feature>
<dbReference type="AlphaFoldDB" id="A0A662Z1B1"/>
<dbReference type="Pfam" id="PF04298">
    <property type="entry name" value="Zn_peptidase_2"/>
    <property type="match status" value="1"/>
</dbReference>
<feature type="transmembrane region" description="Helical" evidence="1">
    <location>
        <begin position="151"/>
        <end position="176"/>
    </location>
</feature>